<sequence>MTPSAAYSVTSNLGKRMLIDVVNHCSPMDANNDHDDSLEVASKKIKTVHVADPTAANDDDWDSPRDVSDLDIGCPFPHSLGGMVSPCPDIDDAWLLEYFLS</sequence>
<evidence type="ECO:0000313" key="1">
    <source>
        <dbReference type="EMBL" id="KAF0732125.1"/>
    </source>
</evidence>
<organism evidence="1 2">
    <name type="scientific">Aphanomyces euteiches</name>
    <dbReference type="NCBI Taxonomy" id="100861"/>
    <lineage>
        <taxon>Eukaryota</taxon>
        <taxon>Sar</taxon>
        <taxon>Stramenopiles</taxon>
        <taxon>Oomycota</taxon>
        <taxon>Saprolegniomycetes</taxon>
        <taxon>Saprolegniales</taxon>
        <taxon>Verrucalvaceae</taxon>
        <taxon>Aphanomyces</taxon>
    </lineage>
</organism>
<dbReference type="Proteomes" id="UP000481153">
    <property type="component" value="Unassembled WGS sequence"/>
</dbReference>
<proteinExistence type="predicted"/>
<dbReference type="VEuPathDB" id="FungiDB:AeMF1_021228"/>
<dbReference type="EMBL" id="VJMJ01000137">
    <property type="protein sequence ID" value="KAF0732125.1"/>
    <property type="molecule type" value="Genomic_DNA"/>
</dbReference>
<accession>A0A6G0WXB7</accession>
<name>A0A6G0WXB7_9STRA</name>
<protein>
    <submittedName>
        <fullName evidence="1">Uncharacterized protein</fullName>
    </submittedName>
</protein>
<reference evidence="1 2" key="1">
    <citation type="submission" date="2019-07" db="EMBL/GenBank/DDBJ databases">
        <title>Genomics analysis of Aphanomyces spp. identifies a new class of oomycete effector associated with host adaptation.</title>
        <authorList>
            <person name="Gaulin E."/>
        </authorList>
    </citation>
    <scope>NUCLEOTIDE SEQUENCE [LARGE SCALE GENOMIC DNA]</scope>
    <source>
        <strain evidence="1 2">ATCC 201684</strain>
    </source>
</reference>
<gene>
    <name evidence="1" type="ORF">Ae201684_010777</name>
</gene>
<dbReference type="OrthoDB" id="69922at2759"/>
<dbReference type="AlphaFoldDB" id="A0A6G0WXB7"/>
<keyword evidence="2" id="KW-1185">Reference proteome</keyword>
<evidence type="ECO:0000313" key="2">
    <source>
        <dbReference type="Proteomes" id="UP000481153"/>
    </source>
</evidence>
<comment type="caution">
    <text evidence="1">The sequence shown here is derived from an EMBL/GenBank/DDBJ whole genome shotgun (WGS) entry which is preliminary data.</text>
</comment>